<evidence type="ECO:0000313" key="10">
    <source>
        <dbReference type="EMBL" id="KAD6119714.1"/>
    </source>
</evidence>
<dbReference type="EMBL" id="SZYD01000005">
    <property type="protein sequence ID" value="KAD6119714.1"/>
    <property type="molecule type" value="Genomic_DNA"/>
</dbReference>
<dbReference type="InterPro" id="IPR021109">
    <property type="entry name" value="Peptidase_aspartic_dom_sf"/>
</dbReference>
<dbReference type="Proteomes" id="UP000326396">
    <property type="component" value="Linkage Group LG13"/>
</dbReference>
<evidence type="ECO:0000256" key="4">
    <source>
        <dbReference type="ARBA" id="ARBA00022722"/>
    </source>
</evidence>
<evidence type="ECO:0000256" key="8">
    <source>
        <dbReference type="ARBA" id="ARBA00023268"/>
    </source>
</evidence>
<keyword evidence="8" id="KW-0511">Multifunctional enzyme</keyword>
<keyword evidence="5" id="KW-0255">Endonuclease</keyword>
<dbReference type="GO" id="GO:0003964">
    <property type="term" value="F:RNA-directed DNA polymerase activity"/>
    <property type="evidence" value="ECO:0007669"/>
    <property type="project" value="UniProtKB-KW"/>
</dbReference>
<dbReference type="SUPFAM" id="SSF56672">
    <property type="entry name" value="DNA/RNA polymerases"/>
    <property type="match status" value="1"/>
</dbReference>
<dbReference type="Gene3D" id="2.40.70.10">
    <property type="entry name" value="Acid Proteases"/>
    <property type="match status" value="1"/>
</dbReference>
<keyword evidence="7" id="KW-0695">RNA-directed DNA polymerase</keyword>
<dbReference type="PANTHER" id="PTHR37984">
    <property type="entry name" value="PROTEIN CBG26694"/>
    <property type="match status" value="1"/>
</dbReference>
<keyword evidence="1" id="KW-0645">Protease</keyword>
<dbReference type="InterPro" id="IPR041577">
    <property type="entry name" value="RT_RNaseH_2"/>
</dbReference>
<evidence type="ECO:0000256" key="6">
    <source>
        <dbReference type="ARBA" id="ARBA00022801"/>
    </source>
</evidence>
<dbReference type="Pfam" id="PF17919">
    <property type="entry name" value="RT_RNaseH_2"/>
    <property type="match status" value="1"/>
</dbReference>
<dbReference type="AlphaFoldDB" id="A0A5N6PE78"/>
<dbReference type="CDD" id="cd00303">
    <property type="entry name" value="retropepsin_like"/>
    <property type="match status" value="1"/>
</dbReference>
<dbReference type="PANTHER" id="PTHR37984:SF5">
    <property type="entry name" value="PROTEIN NYNRIN-LIKE"/>
    <property type="match status" value="1"/>
</dbReference>
<organism evidence="10 11">
    <name type="scientific">Mikania micrantha</name>
    <name type="common">bitter vine</name>
    <dbReference type="NCBI Taxonomy" id="192012"/>
    <lineage>
        <taxon>Eukaryota</taxon>
        <taxon>Viridiplantae</taxon>
        <taxon>Streptophyta</taxon>
        <taxon>Embryophyta</taxon>
        <taxon>Tracheophyta</taxon>
        <taxon>Spermatophyta</taxon>
        <taxon>Magnoliopsida</taxon>
        <taxon>eudicotyledons</taxon>
        <taxon>Gunneridae</taxon>
        <taxon>Pentapetalae</taxon>
        <taxon>asterids</taxon>
        <taxon>campanulids</taxon>
        <taxon>Asterales</taxon>
        <taxon>Asteraceae</taxon>
        <taxon>Asteroideae</taxon>
        <taxon>Heliantheae alliance</taxon>
        <taxon>Eupatorieae</taxon>
        <taxon>Mikania</taxon>
    </lineage>
</organism>
<evidence type="ECO:0000259" key="9">
    <source>
        <dbReference type="PROSITE" id="PS50878"/>
    </source>
</evidence>
<evidence type="ECO:0000256" key="2">
    <source>
        <dbReference type="ARBA" id="ARBA00022679"/>
    </source>
</evidence>
<dbReference type="GO" id="GO:0008233">
    <property type="term" value="F:peptidase activity"/>
    <property type="evidence" value="ECO:0007669"/>
    <property type="project" value="UniProtKB-KW"/>
</dbReference>
<dbReference type="FunFam" id="3.10.10.10:FF:000007">
    <property type="entry name" value="Retrovirus-related Pol polyprotein from transposon 17.6-like Protein"/>
    <property type="match status" value="1"/>
</dbReference>
<dbReference type="InterPro" id="IPR050951">
    <property type="entry name" value="Retrovirus_Pol_polyprotein"/>
</dbReference>
<dbReference type="InterPro" id="IPR000477">
    <property type="entry name" value="RT_dom"/>
</dbReference>
<dbReference type="InterPro" id="IPR043502">
    <property type="entry name" value="DNA/RNA_pol_sf"/>
</dbReference>
<feature type="domain" description="Reverse transcriptase" evidence="9">
    <location>
        <begin position="252"/>
        <end position="498"/>
    </location>
</feature>
<proteinExistence type="predicted"/>
<dbReference type="OrthoDB" id="2013610at2759"/>
<dbReference type="GO" id="GO:0006508">
    <property type="term" value="P:proteolysis"/>
    <property type="evidence" value="ECO:0007669"/>
    <property type="project" value="UniProtKB-KW"/>
</dbReference>
<keyword evidence="11" id="KW-1185">Reference proteome</keyword>
<dbReference type="Gene3D" id="3.30.70.270">
    <property type="match status" value="2"/>
</dbReference>
<evidence type="ECO:0000256" key="1">
    <source>
        <dbReference type="ARBA" id="ARBA00022670"/>
    </source>
</evidence>
<protein>
    <recommendedName>
        <fullName evidence="9">Reverse transcriptase domain-containing protein</fullName>
    </recommendedName>
</protein>
<dbReference type="CDD" id="cd01647">
    <property type="entry name" value="RT_LTR"/>
    <property type="match status" value="1"/>
</dbReference>
<dbReference type="Gene3D" id="3.10.10.10">
    <property type="entry name" value="HIV Type 1 Reverse Transcriptase, subunit A, domain 1"/>
    <property type="match status" value="1"/>
</dbReference>
<dbReference type="Pfam" id="PF00078">
    <property type="entry name" value="RVT_1"/>
    <property type="match status" value="1"/>
</dbReference>
<name>A0A5N6PE78_9ASTR</name>
<comment type="caution">
    <text evidence="10">The sequence shown here is derived from an EMBL/GenBank/DDBJ whole genome shotgun (WGS) entry which is preliminary data.</text>
</comment>
<dbReference type="CDD" id="cd09274">
    <property type="entry name" value="RNase_HI_RT_Ty3"/>
    <property type="match status" value="1"/>
</dbReference>
<keyword evidence="4" id="KW-0540">Nuclease</keyword>
<dbReference type="PROSITE" id="PS50878">
    <property type="entry name" value="RT_POL"/>
    <property type="match status" value="1"/>
</dbReference>
<dbReference type="GO" id="GO:0004519">
    <property type="term" value="F:endonuclease activity"/>
    <property type="evidence" value="ECO:0007669"/>
    <property type="project" value="UniProtKB-KW"/>
</dbReference>
<keyword evidence="6" id="KW-0378">Hydrolase</keyword>
<dbReference type="InterPro" id="IPR043128">
    <property type="entry name" value="Rev_trsase/Diguanyl_cyclase"/>
</dbReference>
<evidence type="ECO:0000313" key="11">
    <source>
        <dbReference type="Proteomes" id="UP000326396"/>
    </source>
</evidence>
<evidence type="ECO:0000256" key="3">
    <source>
        <dbReference type="ARBA" id="ARBA00022695"/>
    </source>
</evidence>
<keyword evidence="2" id="KW-0808">Transferase</keyword>
<gene>
    <name evidence="10" type="ORF">E3N88_10985</name>
</gene>
<reference evidence="10 11" key="1">
    <citation type="submission" date="2019-05" db="EMBL/GenBank/DDBJ databases">
        <title>Mikania micrantha, genome provides insights into the molecular mechanism of rapid growth.</title>
        <authorList>
            <person name="Liu B."/>
        </authorList>
    </citation>
    <scope>NUCLEOTIDE SEQUENCE [LARGE SCALE GENOMIC DNA]</scope>
    <source>
        <strain evidence="10">NLD-2019</strain>
        <tissue evidence="10">Leaf</tissue>
    </source>
</reference>
<keyword evidence="3" id="KW-0548">Nucleotidyltransferase</keyword>
<sequence>MHEHQQVLRSDVSDLTESLEDQKKTMNNKRALGLCYKCDEKYTADHKCKSNSQLLFFDEDPSAVNTHTDPSSPTTTDATLAEALQIEEVATQSAISYNALSGVLVGSGERLPCSGIAKQVELNIQKSTVIVDLYVLPLQGWDLVLGVSWLSTLGPVITNYAAATFEFVLNGTKILWQGDTTSTIQPIQFNGLRRLAQTDAITYYVHLRLMTEDPPLLQCPDDIRQINHRVSPPYRYPHFQKQEIERLVTEMLQQGIIRHSNSPYSSPVLLVRKKDGTWRFCVDYRALNAITIRDRFPIPSIDELFDELHGACYFSKFDLLSGYHQIRLQENVIAKTAFRTHEGHYEFLVMPFGLTNAPSTFQRLMNDVFLPYLRKFVLVFFDYILVYSSSWATHLSHLQNQTLAANSLVAKLSKCTFGQQNIAYLGHFISANGLSVDQSKITAQPFNHGLPPKMSKRSGFSGAHRLLLRRFIRNYATVASPLTDLLKKDSFNWSDQSVHAFTCLKDLMSSTPVLRLPDFAKPFTVETDASGMGIGAVLSQDKQPIAFYSQKLCPRMQHQSAYVREMFVITHAIAKWRQYLLGNKFHIITDQQSLRNLNDQVIQTPEQHKWLGKLLGYDFDILYRPGKNNGAADALSRISYH</sequence>
<evidence type="ECO:0000256" key="7">
    <source>
        <dbReference type="ARBA" id="ARBA00022918"/>
    </source>
</evidence>
<accession>A0A5N6PE78</accession>
<dbReference type="Pfam" id="PF08284">
    <property type="entry name" value="RVP_2"/>
    <property type="match status" value="1"/>
</dbReference>
<evidence type="ECO:0000256" key="5">
    <source>
        <dbReference type="ARBA" id="ARBA00022759"/>
    </source>
</evidence>